<feature type="region of interest" description="Disordered" evidence="1">
    <location>
        <begin position="20"/>
        <end position="56"/>
    </location>
</feature>
<evidence type="ECO:0000313" key="2">
    <source>
        <dbReference type="EMBL" id="CAH2071766.1"/>
    </source>
</evidence>
<dbReference type="Proteomes" id="UP000837857">
    <property type="component" value="Chromosome 6"/>
</dbReference>
<feature type="compositionally biased region" description="Gly residues" evidence="1">
    <location>
        <begin position="44"/>
        <end position="55"/>
    </location>
</feature>
<feature type="non-terminal residue" evidence="2">
    <location>
        <position position="151"/>
    </location>
</feature>
<reference evidence="2" key="1">
    <citation type="submission" date="2022-03" db="EMBL/GenBank/DDBJ databases">
        <authorList>
            <person name="Martin H S."/>
        </authorList>
    </citation>
    <scope>NUCLEOTIDE SEQUENCE</scope>
</reference>
<dbReference type="InterPro" id="IPR050951">
    <property type="entry name" value="Retrovirus_Pol_polyprotein"/>
</dbReference>
<dbReference type="EMBL" id="OW152818">
    <property type="protein sequence ID" value="CAH2071766.1"/>
    <property type="molecule type" value="Genomic_DNA"/>
</dbReference>
<dbReference type="PANTHER" id="PTHR37984">
    <property type="entry name" value="PROTEIN CBG26694"/>
    <property type="match status" value="1"/>
</dbReference>
<protein>
    <submittedName>
        <fullName evidence="2">Uncharacterized protein</fullName>
    </submittedName>
</protein>
<name>A0ABN8J018_9NEOP</name>
<gene>
    <name evidence="2" type="ORF">IPOD504_LOCUS15259</name>
</gene>
<organism evidence="2 3">
    <name type="scientific">Iphiclides podalirius</name>
    <name type="common">scarce swallowtail</name>
    <dbReference type="NCBI Taxonomy" id="110791"/>
    <lineage>
        <taxon>Eukaryota</taxon>
        <taxon>Metazoa</taxon>
        <taxon>Ecdysozoa</taxon>
        <taxon>Arthropoda</taxon>
        <taxon>Hexapoda</taxon>
        <taxon>Insecta</taxon>
        <taxon>Pterygota</taxon>
        <taxon>Neoptera</taxon>
        <taxon>Endopterygota</taxon>
        <taxon>Lepidoptera</taxon>
        <taxon>Glossata</taxon>
        <taxon>Ditrysia</taxon>
        <taxon>Papilionoidea</taxon>
        <taxon>Papilionidae</taxon>
        <taxon>Papilioninae</taxon>
        <taxon>Iphiclides</taxon>
    </lineage>
</organism>
<evidence type="ECO:0000256" key="1">
    <source>
        <dbReference type="SAM" id="MobiDB-lite"/>
    </source>
</evidence>
<feature type="compositionally biased region" description="Low complexity" evidence="1">
    <location>
        <begin position="23"/>
        <end position="43"/>
    </location>
</feature>
<evidence type="ECO:0000313" key="3">
    <source>
        <dbReference type="Proteomes" id="UP000837857"/>
    </source>
</evidence>
<accession>A0ABN8J018</accession>
<proteinExistence type="predicted"/>
<keyword evidence="3" id="KW-1185">Reference proteome</keyword>
<dbReference type="PANTHER" id="PTHR37984:SF5">
    <property type="entry name" value="PROTEIN NYNRIN-LIKE"/>
    <property type="match status" value="1"/>
</dbReference>
<sequence>MIRAVELALNLEATEKHVERVSGRSSLSGASSGDFGDGTPATGASGGGGSGGPAGGEALHVGDVANHIVRITLDKDIESIGNKCVACCNVRDALPRSSLHPWEFPAGPWKRLHADFAQLFGKYNIIVVDAHSKWLEAEEIRSISVSYYQVF</sequence>